<evidence type="ECO:0000256" key="3">
    <source>
        <dbReference type="ARBA" id="ARBA00022692"/>
    </source>
</evidence>
<evidence type="ECO:0000256" key="7">
    <source>
        <dbReference type="SAM" id="SignalP"/>
    </source>
</evidence>
<dbReference type="Pfam" id="PF07690">
    <property type="entry name" value="MFS_1"/>
    <property type="match status" value="1"/>
</dbReference>
<organism evidence="9">
    <name type="scientific">Skeletonema marinoi</name>
    <dbReference type="NCBI Taxonomy" id="267567"/>
    <lineage>
        <taxon>Eukaryota</taxon>
        <taxon>Sar</taxon>
        <taxon>Stramenopiles</taxon>
        <taxon>Ochrophyta</taxon>
        <taxon>Bacillariophyta</taxon>
        <taxon>Coscinodiscophyceae</taxon>
        <taxon>Thalassiosirophycidae</taxon>
        <taxon>Thalassiosirales</taxon>
        <taxon>Skeletonemataceae</taxon>
        <taxon>Skeletonema</taxon>
        <taxon>Skeletonema marinoi-dohrnii complex</taxon>
    </lineage>
</organism>
<reference evidence="9" key="1">
    <citation type="submission" date="2021-01" db="EMBL/GenBank/DDBJ databases">
        <authorList>
            <person name="Corre E."/>
            <person name="Pelletier E."/>
            <person name="Niang G."/>
            <person name="Scheremetjew M."/>
            <person name="Finn R."/>
            <person name="Kale V."/>
            <person name="Holt S."/>
            <person name="Cochrane G."/>
            <person name="Meng A."/>
            <person name="Brown T."/>
            <person name="Cohen L."/>
        </authorList>
    </citation>
    <scope>NUCLEOTIDE SEQUENCE</scope>
    <source>
        <strain evidence="9">SM1012Den-03</strain>
    </source>
</reference>
<evidence type="ECO:0000256" key="5">
    <source>
        <dbReference type="ARBA" id="ARBA00023136"/>
    </source>
</evidence>
<accession>A0A7S2KVV8</accession>
<dbReference type="PANTHER" id="PTHR23504">
    <property type="entry name" value="MAJOR FACILITATOR SUPERFAMILY DOMAIN-CONTAINING PROTEIN 10"/>
    <property type="match status" value="1"/>
</dbReference>
<feature type="transmembrane region" description="Helical" evidence="6">
    <location>
        <begin position="509"/>
        <end position="526"/>
    </location>
</feature>
<protein>
    <recommendedName>
        <fullName evidence="8">Major facilitator superfamily (MFS) profile domain-containing protein</fullName>
    </recommendedName>
</protein>
<dbReference type="PANTHER" id="PTHR23504:SF15">
    <property type="entry name" value="MAJOR FACILITATOR SUPERFAMILY (MFS) PROFILE DOMAIN-CONTAINING PROTEIN"/>
    <property type="match status" value="1"/>
</dbReference>
<dbReference type="AlphaFoldDB" id="A0A7S2KVV8"/>
<feature type="transmembrane region" description="Helical" evidence="6">
    <location>
        <begin position="184"/>
        <end position="204"/>
    </location>
</feature>
<dbReference type="EMBL" id="HBGZ01008450">
    <property type="protein sequence ID" value="CAD9588335.1"/>
    <property type="molecule type" value="Transcribed_RNA"/>
</dbReference>
<dbReference type="Gene3D" id="1.20.1250.20">
    <property type="entry name" value="MFS general substrate transporter like domains"/>
    <property type="match status" value="2"/>
</dbReference>
<sequence>MMSIFTKHRFLLASLLVTLFMSTDARKIRSSGLTSRHQHHHLHHCKSNALFSDLYKLRGGEVDIDSTTTAAATHYQRTISTLHSTSFLIVLSTSIVAFTPLPSITRHLAASLSSASTSSPQEQAVKILSLISAASAAVELFLSPLLGTLLDKFGRKRPSVLLHSLITLTNLGVVMYPSVHTICISRIINVLCSGFLIITTQSIIGDLFSGNQKDNNNGHGKDQMGAVLGRQAALISSGFLFGSLLGGRLTEYGERIAYSVAAIFSALAALNAAFRMTDTLDLTSSSSSSLPTTSVAAADESKALDWTSLKKSLLEAPLSSIQLLFHYGSHMRTLALLLLLQSAPMYMGDVFQVFAKEEWGLKPADFGKIVALFGVLGIVSNTTLSLIVKQMGLRTFSLFAIVSSLFFPMTAIFTNNYRNVLIAGSIGLYSGAQKVGTTTAITSLANERGIPQGQLQGEKASMLALLKIGCPVIYSALYLKGKEWSMSMNDTEGNKLALQMIMGKFGKKMPFVLNCILGVIAFIVTWQNM</sequence>
<dbReference type="InterPro" id="IPR036259">
    <property type="entry name" value="MFS_trans_sf"/>
</dbReference>
<evidence type="ECO:0000313" key="9">
    <source>
        <dbReference type="EMBL" id="CAD9588335.1"/>
    </source>
</evidence>
<keyword evidence="5 6" id="KW-0472">Membrane</keyword>
<gene>
    <name evidence="9" type="ORF">SMAR0320_LOCUS6030</name>
</gene>
<feature type="domain" description="Major facilitator superfamily (MFS) profile" evidence="8">
    <location>
        <begin position="78"/>
        <end position="529"/>
    </location>
</feature>
<dbReference type="GO" id="GO:0016020">
    <property type="term" value="C:membrane"/>
    <property type="evidence" value="ECO:0007669"/>
    <property type="project" value="UniProtKB-SubCell"/>
</dbReference>
<comment type="subcellular location">
    <subcellularLocation>
        <location evidence="1">Membrane</location>
        <topology evidence="1">Multi-pass membrane protein</topology>
    </subcellularLocation>
</comment>
<feature type="transmembrane region" description="Helical" evidence="6">
    <location>
        <begin position="395"/>
        <end position="413"/>
    </location>
</feature>
<feature type="transmembrane region" description="Helical" evidence="6">
    <location>
        <begin position="225"/>
        <end position="244"/>
    </location>
</feature>
<feature type="transmembrane region" description="Helical" evidence="6">
    <location>
        <begin position="127"/>
        <end position="148"/>
    </location>
</feature>
<evidence type="ECO:0000256" key="1">
    <source>
        <dbReference type="ARBA" id="ARBA00004141"/>
    </source>
</evidence>
<evidence type="ECO:0000256" key="6">
    <source>
        <dbReference type="SAM" id="Phobius"/>
    </source>
</evidence>
<dbReference type="SUPFAM" id="SSF103473">
    <property type="entry name" value="MFS general substrate transporter"/>
    <property type="match status" value="1"/>
</dbReference>
<keyword evidence="2" id="KW-0813">Transport</keyword>
<evidence type="ECO:0000259" key="8">
    <source>
        <dbReference type="PROSITE" id="PS50850"/>
    </source>
</evidence>
<feature type="signal peptide" evidence="7">
    <location>
        <begin position="1"/>
        <end position="25"/>
    </location>
</feature>
<feature type="chain" id="PRO_5031409899" description="Major facilitator superfamily (MFS) profile domain-containing protein" evidence="7">
    <location>
        <begin position="26"/>
        <end position="529"/>
    </location>
</feature>
<dbReference type="PROSITE" id="PS50850">
    <property type="entry name" value="MFS"/>
    <property type="match status" value="1"/>
</dbReference>
<keyword evidence="4 6" id="KW-1133">Transmembrane helix</keyword>
<dbReference type="InterPro" id="IPR020846">
    <property type="entry name" value="MFS_dom"/>
</dbReference>
<dbReference type="GO" id="GO:0022857">
    <property type="term" value="F:transmembrane transporter activity"/>
    <property type="evidence" value="ECO:0007669"/>
    <property type="project" value="InterPro"/>
</dbReference>
<keyword evidence="3 6" id="KW-0812">Transmembrane</keyword>
<keyword evidence="7" id="KW-0732">Signal</keyword>
<feature type="transmembrane region" description="Helical" evidence="6">
    <location>
        <begin position="256"/>
        <end position="274"/>
    </location>
</feature>
<name>A0A7S2KVV8_9STRA</name>
<feature type="transmembrane region" description="Helical" evidence="6">
    <location>
        <begin position="366"/>
        <end position="388"/>
    </location>
</feature>
<evidence type="ECO:0000256" key="2">
    <source>
        <dbReference type="ARBA" id="ARBA00022448"/>
    </source>
</evidence>
<feature type="transmembrane region" description="Helical" evidence="6">
    <location>
        <begin position="460"/>
        <end position="479"/>
    </location>
</feature>
<proteinExistence type="predicted"/>
<evidence type="ECO:0000256" key="4">
    <source>
        <dbReference type="ARBA" id="ARBA00022989"/>
    </source>
</evidence>
<dbReference type="InterPro" id="IPR011701">
    <property type="entry name" value="MFS"/>
</dbReference>